<accession>A0A7S1FH49</accession>
<reference evidence="2" key="1">
    <citation type="submission" date="2021-01" db="EMBL/GenBank/DDBJ databases">
        <authorList>
            <person name="Corre E."/>
            <person name="Pelletier E."/>
            <person name="Niang G."/>
            <person name="Scheremetjew M."/>
            <person name="Finn R."/>
            <person name="Kale V."/>
            <person name="Holt S."/>
            <person name="Cochrane G."/>
            <person name="Meng A."/>
            <person name="Brown T."/>
            <person name="Cohen L."/>
        </authorList>
    </citation>
    <scope>NUCLEOTIDE SEQUENCE</scope>
</reference>
<feature type="transmembrane region" description="Helical" evidence="1">
    <location>
        <begin position="80"/>
        <end position="100"/>
    </location>
</feature>
<proteinExistence type="predicted"/>
<feature type="transmembrane region" description="Helical" evidence="1">
    <location>
        <begin position="51"/>
        <end position="68"/>
    </location>
</feature>
<sequence length="148" mass="16925">MESTWSIVSAAFSDRDAFTEVRNEVEAEIGNGGNRLSQRQMELIRQAQIDAVPTLVGTAGGCGGIWLARTFRFFPRMHRAWAILPAIPCYIVPYQISYYFRDTVFLVEMMREDKSSNFAKRLRRTFEDHARPNSIVLDELDSGAEIEE</sequence>
<keyword evidence="1" id="KW-0812">Transmembrane</keyword>
<protein>
    <submittedName>
        <fullName evidence="2">Uncharacterized protein</fullName>
    </submittedName>
</protein>
<keyword evidence="1" id="KW-1133">Transmembrane helix</keyword>
<keyword evidence="1" id="KW-0472">Membrane</keyword>
<gene>
    <name evidence="2" type="ORF">NSCI0253_LOCUS39903</name>
</gene>
<dbReference type="EMBL" id="HBFQ01056270">
    <property type="protein sequence ID" value="CAD8865548.1"/>
    <property type="molecule type" value="Transcribed_RNA"/>
</dbReference>
<evidence type="ECO:0000256" key="1">
    <source>
        <dbReference type="SAM" id="Phobius"/>
    </source>
</evidence>
<dbReference type="AlphaFoldDB" id="A0A7S1FH49"/>
<organism evidence="2">
    <name type="scientific">Noctiluca scintillans</name>
    <name type="common">Sea sparkle</name>
    <name type="synonym">Red tide dinoflagellate</name>
    <dbReference type="NCBI Taxonomy" id="2966"/>
    <lineage>
        <taxon>Eukaryota</taxon>
        <taxon>Sar</taxon>
        <taxon>Alveolata</taxon>
        <taxon>Dinophyceae</taxon>
        <taxon>Noctilucales</taxon>
        <taxon>Noctilucaceae</taxon>
        <taxon>Noctiluca</taxon>
    </lineage>
</organism>
<evidence type="ECO:0000313" key="2">
    <source>
        <dbReference type="EMBL" id="CAD8865548.1"/>
    </source>
</evidence>
<name>A0A7S1FH49_NOCSC</name>